<gene>
    <name evidence="1" type="ORF">OUZ56_018368</name>
</gene>
<accession>A0ABQ9Z8N2</accession>
<proteinExistence type="predicted"/>
<keyword evidence="2" id="KW-1185">Reference proteome</keyword>
<protein>
    <submittedName>
        <fullName evidence="1">Uncharacterized protein</fullName>
    </submittedName>
</protein>
<dbReference type="EMBL" id="JAOYFB010000003">
    <property type="protein sequence ID" value="KAK4009252.1"/>
    <property type="molecule type" value="Genomic_DNA"/>
</dbReference>
<name>A0ABQ9Z8N2_9CRUS</name>
<sequence>MPVSMPDSFMTAFIHLAIVLDDTCPCGALSLTYSFSSAKPDRKAAVALTNFLMASTGHSRGFSNVLIEMDIKGPDRCVLRRVDNEKRTASSEKTKDFRSIAAISATLIKEASATRHSFINLITNGCSLIGPPSIESRVMESIER</sequence>
<reference evidence="1 2" key="1">
    <citation type="journal article" date="2023" name="Nucleic Acids Res.">
        <title>The hologenome of Daphnia magna reveals possible DNA methylation and microbiome-mediated evolution of the host genome.</title>
        <authorList>
            <person name="Chaturvedi A."/>
            <person name="Li X."/>
            <person name="Dhandapani V."/>
            <person name="Marshall H."/>
            <person name="Kissane S."/>
            <person name="Cuenca-Cambronero M."/>
            <person name="Asole G."/>
            <person name="Calvet F."/>
            <person name="Ruiz-Romero M."/>
            <person name="Marangio P."/>
            <person name="Guigo R."/>
            <person name="Rago D."/>
            <person name="Mirbahai L."/>
            <person name="Eastwood N."/>
            <person name="Colbourne J.K."/>
            <person name="Zhou J."/>
            <person name="Mallon E."/>
            <person name="Orsini L."/>
        </authorList>
    </citation>
    <scope>NUCLEOTIDE SEQUENCE [LARGE SCALE GENOMIC DNA]</scope>
    <source>
        <strain evidence="1">LRV0_1</strain>
    </source>
</reference>
<evidence type="ECO:0000313" key="1">
    <source>
        <dbReference type="EMBL" id="KAK4009252.1"/>
    </source>
</evidence>
<comment type="caution">
    <text evidence="1">The sequence shown here is derived from an EMBL/GenBank/DDBJ whole genome shotgun (WGS) entry which is preliminary data.</text>
</comment>
<evidence type="ECO:0000313" key="2">
    <source>
        <dbReference type="Proteomes" id="UP001234178"/>
    </source>
</evidence>
<dbReference type="Proteomes" id="UP001234178">
    <property type="component" value="Unassembled WGS sequence"/>
</dbReference>
<organism evidence="1 2">
    <name type="scientific">Daphnia magna</name>
    <dbReference type="NCBI Taxonomy" id="35525"/>
    <lineage>
        <taxon>Eukaryota</taxon>
        <taxon>Metazoa</taxon>
        <taxon>Ecdysozoa</taxon>
        <taxon>Arthropoda</taxon>
        <taxon>Crustacea</taxon>
        <taxon>Branchiopoda</taxon>
        <taxon>Diplostraca</taxon>
        <taxon>Cladocera</taxon>
        <taxon>Anomopoda</taxon>
        <taxon>Daphniidae</taxon>
        <taxon>Daphnia</taxon>
    </lineage>
</organism>